<keyword evidence="5" id="KW-0175">Coiled coil</keyword>
<dbReference type="Proteomes" id="UP000011518">
    <property type="component" value="Unassembled WGS sequence"/>
</dbReference>
<dbReference type="InterPro" id="IPR019734">
    <property type="entry name" value="TPR_rpt"/>
</dbReference>
<dbReference type="GO" id="GO:0051607">
    <property type="term" value="P:defense response to virus"/>
    <property type="evidence" value="ECO:0007669"/>
    <property type="project" value="TreeGrafter"/>
</dbReference>
<dbReference type="Gene3D" id="1.25.40.10">
    <property type="entry name" value="Tetratricopeptide repeat domain"/>
    <property type="match status" value="3"/>
</dbReference>
<accession>L9KUT3</accession>
<evidence type="ECO:0000313" key="7">
    <source>
        <dbReference type="Proteomes" id="UP000011518"/>
    </source>
</evidence>
<comment type="similarity">
    <text evidence="3">Belongs to the IFIT family.</text>
</comment>
<dbReference type="PANTHER" id="PTHR10271:SF16">
    <property type="entry name" value="INTERFERON-INDUCED PROTEIN WITH TETRATRICOPEPTIDE REPEATS 1B"/>
    <property type="match status" value="1"/>
</dbReference>
<dbReference type="Pfam" id="PF13176">
    <property type="entry name" value="TPR_7"/>
    <property type="match status" value="1"/>
</dbReference>
<keyword evidence="1" id="KW-0677">Repeat</keyword>
<dbReference type="InterPro" id="IPR011990">
    <property type="entry name" value="TPR-like_helical_dom_sf"/>
</dbReference>
<evidence type="ECO:0000256" key="3">
    <source>
        <dbReference type="ARBA" id="ARBA00038336"/>
    </source>
</evidence>
<evidence type="ECO:0000256" key="4">
    <source>
        <dbReference type="PROSITE-ProRule" id="PRU00339"/>
    </source>
</evidence>
<feature type="repeat" description="TPR" evidence="4">
    <location>
        <begin position="376"/>
        <end position="409"/>
    </location>
</feature>
<sequence>MENGILKERFDSLDCEFHFSGLNAPKIIEAIVICFYSEESARKHIKDSLLQLRCHFTWKLLIEDSEMPDLENRVLDEVEFLDTKYKMVTHNLLAYVKNLNGQNEEALENLKKAEDLIQKEYADHLDMRSLVTWGNYAWVYYYMGRLAEAQTYLDKVEKTCKKFSSPFCYRMEDPWMDNEEGWALLKCGGRNYGQAKACFEKALEVDPDNPEFNVGYAITTYRLDYSYGTPCNIKNTISLQPLMQAIRLNPENAYIKVLLALKLQDLGQDAEGEKHLEEALSSHSSQTYVLRYAAKFYRRKGCLDKALQLLNMALQATPTSAFLHRQVGLCYKAQMIQLKIAKNMQPRGQDRETLDRLVQLAIDKFEKTLALKPTFEMAYVDLAEMYAEAGHHRKAEDTFQKVLHMKVTDNHLQQEIHFRYGRFQEFHGKSEDRAITHYLKGLKLETMSLAREKILSALEKLAKRRFYRNVHVVESASLLGLIHKLKGEVTEALLYYEMALRMAADLNPLF</sequence>
<proteinExistence type="inferred from homology"/>
<reference evidence="7" key="1">
    <citation type="submission" date="2012-07" db="EMBL/GenBank/DDBJ databases">
        <title>Genome of the Chinese tree shrew, a rising model animal genetically related to primates.</title>
        <authorList>
            <person name="Zhang G."/>
            <person name="Fan Y."/>
            <person name="Yao Y."/>
            <person name="Huang Z."/>
        </authorList>
    </citation>
    <scope>NUCLEOTIDE SEQUENCE [LARGE SCALE GENOMIC DNA]</scope>
</reference>
<dbReference type="GO" id="GO:0003723">
    <property type="term" value="F:RNA binding"/>
    <property type="evidence" value="ECO:0007669"/>
    <property type="project" value="TreeGrafter"/>
</dbReference>
<dbReference type="SUPFAM" id="SSF48452">
    <property type="entry name" value="TPR-like"/>
    <property type="match status" value="2"/>
</dbReference>
<organism evidence="6 7">
    <name type="scientific">Tupaia chinensis</name>
    <name type="common">Chinese tree shrew</name>
    <name type="synonym">Tupaia belangeri chinensis</name>
    <dbReference type="NCBI Taxonomy" id="246437"/>
    <lineage>
        <taxon>Eukaryota</taxon>
        <taxon>Metazoa</taxon>
        <taxon>Chordata</taxon>
        <taxon>Craniata</taxon>
        <taxon>Vertebrata</taxon>
        <taxon>Euteleostomi</taxon>
        <taxon>Mammalia</taxon>
        <taxon>Eutheria</taxon>
        <taxon>Euarchontoglires</taxon>
        <taxon>Scandentia</taxon>
        <taxon>Tupaiidae</taxon>
        <taxon>Tupaia</taxon>
    </lineage>
</organism>
<protein>
    <submittedName>
        <fullName evidence="6">Interferon-induced protein with tetratricopeptide repeats 1B</fullName>
    </submittedName>
</protein>
<dbReference type="SMART" id="SM00028">
    <property type="entry name" value="TPR"/>
    <property type="match status" value="7"/>
</dbReference>
<keyword evidence="2 4" id="KW-0802">TPR repeat</keyword>
<reference evidence="7" key="2">
    <citation type="journal article" date="2013" name="Nat. Commun.">
        <title>Genome of the Chinese tree shrew.</title>
        <authorList>
            <person name="Fan Y."/>
            <person name="Huang Z.Y."/>
            <person name="Cao C.C."/>
            <person name="Chen C.S."/>
            <person name="Chen Y.X."/>
            <person name="Fan D.D."/>
            <person name="He J."/>
            <person name="Hou H.L."/>
            <person name="Hu L."/>
            <person name="Hu X.T."/>
            <person name="Jiang X.T."/>
            <person name="Lai R."/>
            <person name="Lang Y.S."/>
            <person name="Liang B."/>
            <person name="Liao S.G."/>
            <person name="Mu D."/>
            <person name="Ma Y.Y."/>
            <person name="Niu Y.Y."/>
            <person name="Sun X.Q."/>
            <person name="Xia J.Q."/>
            <person name="Xiao J."/>
            <person name="Xiong Z.Q."/>
            <person name="Xu L."/>
            <person name="Yang L."/>
            <person name="Zhang Y."/>
            <person name="Zhao W."/>
            <person name="Zhao X.D."/>
            <person name="Zheng Y.T."/>
            <person name="Zhou J.M."/>
            <person name="Zhu Y.B."/>
            <person name="Zhang G.J."/>
            <person name="Wang J."/>
            <person name="Yao Y.G."/>
        </authorList>
    </citation>
    <scope>NUCLEOTIDE SEQUENCE [LARGE SCALE GENOMIC DNA]</scope>
</reference>
<name>L9KUT3_TUPCH</name>
<keyword evidence="7" id="KW-1185">Reference proteome</keyword>
<dbReference type="PANTHER" id="PTHR10271">
    <property type="entry name" value="INTERFERON-INDUCED PROTEIN WITH TETRATRICOPEPTIDE REPEATS"/>
    <property type="match status" value="1"/>
</dbReference>
<dbReference type="InParanoid" id="L9KUT3"/>
<evidence type="ECO:0000256" key="1">
    <source>
        <dbReference type="ARBA" id="ARBA00022737"/>
    </source>
</evidence>
<dbReference type="FunCoup" id="L9KUT3">
    <property type="interactions" value="95"/>
</dbReference>
<dbReference type="Pfam" id="PF13181">
    <property type="entry name" value="TPR_8"/>
    <property type="match status" value="1"/>
</dbReference>
<gene>
    <name evidence="6" type="ORF">TREES_T100006489</name>
</gene>
<dbReference type="Pfam" id="PF13424">
    <property type="entry name" value="TPR_12"/>
    <property type="match status" value="1"/>
</dbReference>
<evidence type="ECO:0000313" key="6">
    <source>
        <dbReference type="EMBL" id="ELW66690.1"/>
    </source>
</evidence>
<evidence type="ECO:0000256" key="2">
    <source>
        <dbReference type="ARBA" id="ARBA00022803"/>
    </source>
</evidence>
<dbReference type="PROSITE" id="PS50005">
    <property type="entry name" value="TPR"/>
    <property type="match status" value="1"/>
</dbReference>
<dbReference type="STRING" id="246437.L9KUT3"/>
<feature type="coiled-coil region" evidence="5">
    <location>
        <begin position="96"/>
        <end position="123"/>
    </location>
</feature>
<dbReference type="Pfam" id="PF13432">
    <property type="entry name" value="TPR_16"/>
    <property type="match status" value="1"/>
</dbReference>
<dbReference type="EMBL" id="KB320639">
    <property type="protein sequence ID" value="ELW66690.1"/>
    <property type="molecule type" value="Genomic_DNA"/>
</dbReference>
<dbReference type="GO" id="GO:0005829">
    <property type="term" value="C:cytosol"/>
    <property type="evidence" value="ECO:0007669"/>
    <property type="project" value="TreeGrafter"/>
</dbReference>
<dbReference type="AlphaFoldDB" id="L9KUT3"/>
<dbReference type="eggNOG" id="KOG1124">
    <property type="taxonomic scope" value="Eukaryota"/>
</dbReference>
<evidence type="ECO:0000256" key="5">
    <source>
        <dbReference type="SAM" id="Coils"/>
    </source>
</evidence>
<dbReference type="FunFam" id="1.25.40.10:FF:000026">
    <property type="entry name" value="Interferon-induced protein with tetratricopeptide repeats 5"/>
    <property type="match status" value="1"/>
</dbReference>